<dbReference type="Gene3D" id="6.10.140.2220">
    <property type="match status" value="1"/>
</dbReference>
<feature type="region of interest" description="Disordered" evidence="3">
    <location>
        <begin position="911"/>
        <end position="951"/>
    </location>
</feature>
<sequence>MFSVVSEPCKELRVGLASGIYTLNDAAEERRAAQKAFGVAREGGGPLNAYEAALAIQEQYLVKDEAQEAADRQKEEEQRGLRERRETDEILTLQQMLPELLQGNRRLLRLLAQYEEGFLMQCCELPLEFKIKALQVPEAEDSPAEPKGIGGPLEAVLQAPEAPVTIARQGRHVAAFANRRMNPGDLIFKEKPFVCTPVVLESGQVFSSCFHCLQERQDPSQAFSCPVSPNTCPFVFCSCECLMKNARLHAVECTCMPLIFAAAKESRLSVTFVLHLFRVLVKASLQREAQLPPDNKIQGETDTFNGDVVTQIFSLNAFEEEVRKGQPELLQKIQLLLRRLQQSIPPNMLLYLTEKELLHVALVVLQYSPYVSATSAAAAVQRRDPDCTLGQVFAPAAAMLHHSCVPTATVTLGEDGRVAVRALTQIPPGGYICVSAEEDLFKTQRERKAVEALPRVFGCGCIRCRENDEGGRLLRGIRCFKCIRGFLCPLKDKGMLARLKAYGETGLSRAVVSSNTATAKTAPQETPGDNPTTGKTVKTPPKHTSQQSAKDKEEGPPDAPPLQEQWLCSCCGLTGQQTSKVCEEMERDIAQRQTKADAHLLQGARQLAARCYSDLVELYGSKLHPQHSVLFNANTILAGLLAAQGGKELPRALIILRRASMAAETVLPATSMVKVHLYLKLAELTYRTMQLEKQCRRGPPIPPEKILNPLFCALWNCVACKGREATLSVTVGLRLRRFAALLGVSTPPLTHFPVVRTDEQIRKLFMQDPVSIAAGLVRRGVHFPLALELYKAMKDIQHLPTGLSLLGLACLYAQDAVVNAMLKMGYNLFAQCPLGMTPLLVMCASRASHLPSGRKGTVARCVPSAAAAAAATAVAETEMEKATETARLTIFRLMLQHCDSLDAHEALLDRHRPLEKRQSPSPSSSTSTGTEEETATSQDTAAKPKGPVLGPSRRRLLFASAHRLLGRSQALHFAASNNKTRLCRQMLAAGAEVEALNIEGATPLHLACVSGALDTVKLLVERGADINAPTLAGETPLLLAGYWLRGDILSWLLQKGANPKAVTRAEGLTVLHAVAAGVLRQTRPLFRGLAWEGDPAAITLEGVSAEAVARGTYTRGGVHPESQDALIDLRFPSATSENSEMLVFPEELMERVQKAHNILLSLVPHCDPCTYTRRTRRGFTAADLLLHSWEDFEGRRNGMLKVGDLRLAPLTTEEKQQLEERWHFVLHKIYILRDLLRPQALEGTEGDTRGDCTPRPEQMKEAEHQKMLAVAPWLFPDEVARANGRVSKGPLAMETAAGG</sequence>
<keyword evidence="2" id="KW-0175">Coiled coil</keyword>
<dbReference type="InterPro" id="IPR046341">
    <property type="entry name" value="SET_dom_sf"/>
</dbReference>
<evidence type="ECO:0000313" key="4">
    <source>
        <dbReference type="EMBL" id="CDI86295.1"/>
    </source>
</evidence>
<protein>
    <submittedName>
        <fullName evidence="4">Ankyrin repeat-containing protein, conserved, putative</fullName>
    </submittedName>
</protein>
<organism evidence="4 5">
    <name type="scientific">Eimeria praecox</name>
    <dbReference type="NCBI Taxonomy" id="51316"/>
    <lineage>
        <taxon>Eukaryota</taxon>
        <taxon>Sar</taxon>
        <taxon>Alveolata</taxon>
        <taxon>Apicomplexa</taxon>
        <taxon>Conoidasida</taxon>
        <taxon>Coccidia</taxon>
        <taxon>Eucoccidiorida</taxon>
        <taxon>Eimeriorina</taxon>
        <taxon>Eimeriidae</taxon>
        <taxon>Eimeria</taxon>
    </lineage>
</organism>
<reference evidence="4" key="1">
    <citation type="submission" date="2013-10" db="EMBL/GenBank/DDBJ databases">
        <title>Genomic analysis of the causative agents of coccidiosis in chickens.</title>
        <authorList>
            <person name="Reid A.J."/>
            <person name="Blake D."/>
            <person name="Billington K."/>
            <person name="Browne H."/>
            <person name="Dunn M."/>
            <person name="Hung S."/>
            <person name="Kawahara F."/>
            <person name="Miranda-Saavedra D."/>
            <person name="Mourier T."/>
            <person name="Nagra H."/>
            <person name="Otto T.D."/>
            <person name="Rawlings N."/>
            <person name="Sanchez A."/>
            <person name="Sanders M."/>
            <person name="Subramaniam C."/>
            <person name="Tay Y."/>
            <person name="Dear P."/>
            <person name="Doerig C."/>
            <person name="Gruber A."/>
            <person name="Parkinson J."/>
            <person name="Shirley M."/>
            <person name="Wan K.L."/>
            <person name="Berriman M."/>
            <person name="Tomley F."/>
            <person name="Pain A."/>
        </authorList>
    </citation>
    <scope>NUCLEOTIDE SEQUENCE [LARGE SCALE GENOMIC DNA]</scope>
    <source>
        <strain evidence="4">Houghton</strain>
    </source>
</reference>
<proteinExistence type="predicted"/>
<dbReference type="PROSITE" id="PS50088">
    <property type="entry name" value="ANK_REPEAT"/>
    <property type="match status" value="1"/>
</dbReference>
<dbReference type="VEuPathDB" id="ToxoDB:EPH_0019150"/>
<evidence type="ECO:0000313" key="5">
    <source>
        <dbReference type="Proteomes" id="UP000018201"/>
    </source>
</evidence>
<dbReference type="Proteomes" id="UP000018201">
    <property type="component" value="Unassembled WGS sequence"/>
</dbReference>
<feature type="coiled-coil region" evidence="2">
    <location>
        <begin position="56"/>
        <end position="83"/>
    </location>
</feature>
<dbReference type="PROSITE" id="PS50297">
    <property type="entry name" value="ANK_REP_REGION"/>
    <property type="match status" value="1"/>
</dbReference>
<evidence type="ECO:0000256" key="3">
    <source>
        <dbReference type="SAM" id="MobiDB-lite"/>
    </source>
</evidence>
<dbReference type="Gene3D" id="1.25.40.20">
    <property type="entry name" value="Ankyrin repeat-containing domain"/>
    <property type="match status" value="1"/>
</dbReference>
<feature type="compositionally biased region" description="Low complexity" evidence="3">
    <location>
        <begin position="531"/>
        <end position="544"/>
    </location>
</feature>
<reference evidence="4" key="2">
    <citation type="submission" date="2013-10" db="EMBL/GenBank/DDBJ databases">
        <authorList>
            <person name="Aslett M."/>
        </authorList>
    </citation>
    <scope>NUCLEOTIDE SEQUENCE [LARGE SCALE GENOMIC DNA]</scope>
    <source>
        <strain evidence="4">Houghton</strain>
    </source>
</reference>
<feature type="compositionally biased region" description="Polar residues" evidence="3">
    <location>
        <begin position="514"/>
        <end position="530"/>
    </location>
</feature>
<feature type="repeat" description="ANK" evidence="1">
    <location>
        <begin position="999"/>
        <end position="1031"/>
    </location>
</feature>
<evidence type="ECO:0000256" key="2">
    <source>
        <dbReference type="SAM" id="Coils"/>
    </source>
</evidence>
<dbReference type="OrthoDB" id="430364at2759"/>
<dbReference type="SUPFAM" id="SSF48403">
    <property type="entry name" value="Ankyrin repeat"/>
    <property type="match status" value="1"/>
</dbReference>
<evidence type="ECO:0000256" key="1">
    <source>
        <dbReference type="PROSITE-ProRule" id="PRU00023"/>
    </source>
</evidence>
<feature type="region of interest" description="Disordered" evidence="3">
    <location>
        <begin position="514"/>
        <end position="560"/>
    </location>
</feature>
<dbReference type="PANTHER" id="PTHR46455">
    <property type="entry name" value="SET AND MYND DOMAIN CONTAINING, ARTHROPOD-SPECIFIC, MEMBER 4, ISOFORM A"/>
    <property type="match status" value="1"/>
</dbReference>
<keyword evidence="5" id="KW-1185">Reference proteome</keyword>
<keyword evidence="1" id="KW-0040">ANK repeat</keyword>
<gene>
    <name evidence="4" type="ORF">EPH_0019150</name>
</gene>
<dbReference type="InterPro" id="IPR002110">
    <property type="entry name" value="Ankyrin_rpt"/>
</dbReference>
<dbReference type="InterPro" id="IPR053010">
    <property type="entry name" value="SET_SmydA-8"/>
</dbReference>
<name>U6H1G3_9EIME</name>
<dbReference type="Gene3D" id="1.10.220.160">
    <property type="match status" value="1"/>
</dbReference>
<dbReference type="SUPFAM" id="SSF82199">
    <property type="entry name" value="SET domain"/>
    <property type="match status" value="1"/>
</dbReference>
<dbReference type="PANTHER" id="PTHR46455:SF5">
    <property type="entry name" value="SET AND MYND DOMAIN CONTAINING, ARTHROPOD-SPECIFIC, MEMBER 4, ISOFORM A"/>
    <property type="match status" value="1"/>
</dbReference>
<dbReference type="SMART" id="SM00248">
    <property type="entry name" value="ANK"/>
    <property type="match status" value="4"/>
</dbReference>
<accession>U6H1G3</accession>
<dbReference type="InterPro" id="IPR036770">
    <property type="entry name" value="Ankyrin_rpt-contain_sf"/>
</dbReference>
<feature type="compositionally biased region" description="Low complexity" evidence="3">
    <location>
        <begin position="919"/>
        <end position="929"/>
    </location>
</feature>
<dbReference type="Pfam" id="PF12796">
    <property type="entry name" value="Ank_2"/>
    <property type="match status" value="1"/>
</dbReference>
<dbReference type="Gene3D" id="2.170.270.10">
    <property type="entry name" value="SET domain"/>
    <property type="match status" value="1"/>
</dbReference>
<dbReference type="EMBL" id="HG695080">
    <property type="protein sequence ID" value="CDI86295.1"/>
    <property type="molecule type" value="Genomic_DNA"/>
</dbReference>